<dbReference type="PANTHER" id="PTHR36112:SF1">
    <property type="entry name" value="RIBOSOMAL RNA SMALL SUBUNIT METHYLTRANSFERASE J"/>
    <property type="match status" value="1"/>
</dbReference>
<protein>
    <submittedName>
        <fullName evidence="1">Class I SAM-dependent methyltransferase</fullName>
    </submittedName>
</protein>
<keyword evidence="1" id="KW-0808">Transferase</keyword>
<dbReference type="Proteomes" id="UP001139011">
    <property type="component" value="Unassembled WGS sequence"/>
</dbReference>
<sequence>MIVTTAGKFDDKLIEKAEKINRMVHGRLVSRKNQSISSLHTQFNDHILMVGKEKLTLHPLGQSEPLFFHPNSSMFRVKQILRGETDPLLSAARLEKGMTMLDCTAGLASDAIVCSLAVGNSGKVVGVEKNRYIAFLVESGLVTWESGINEMDDAMRRIAILNEDHFSYLKTLPNDSFDVVYFDPMFEESIDSPGLKGLKGMAAYVPITEETINEAKRVARQRVVLKDHFKSTRFSQFGFTVIKRPSSKFHYAVIELTN</sequence>
<reference evidence="1" key="1">
    <citation type="submission" date="2021-09" db="EMBL/GenBank/DDBJ databases">
        <title>Genome analysis of Fictibacillus sp. KIGAM418 isolated from marine sediment.</title>
        <authorList>
            <person name="Seo M.-J."/>
            <person name="Cho E.-S."/>
            <person name="Hwang C.Y."/>
        </authorList>
    </citation>
    <scope>NUCLEOTIDE SEQUENCE</scope>
    <source>
        <strain evidence="1">KIGAM418</strain>
    </source>
</reference>
<dbReference type="AlphaFoldDB" id="A0A9X2BD29"/>
<dbReference type="EMBL" id="JAIWJX010000002">
    <property type="protein sequence ID" value="MCK6257186.1"/>
    <property type="molecule type" value="Genomic_DNA"/>
</dbReference>
<dbReference type="Gene3D" id="3.40.50.150">
    <property type="entry name" value="Vaccinia Virus protein VP39"/>
    <property type="match status" value="1"/>
</dbReference>
<keyword evidence="1" id="KW-0489">Methyltransferase</keyword>
<dbReference type="PANTHER" id="PTHR36112">
    <property type="entry name" value="RIBOSOMAL RNA SMALL SUBUNIT METHYLTRANSFERASE J"/>
    <property type="match status" value="1"/>
</dbReference>
<gene>
    <name evidence="1" type="ORF">LCY76_11325</name>
</gene>
<dbReference type="RefSeq" id="WP_248252709.1">
    <property type="nucleotide sequence ID" value="NZ_JAIWJX010000002.1"/>
</dbReference>
<proteinExistence type="predicted"/>
<evidence type="ECO:0000313" key="2">
    <source>
        <dbReference type="Proteomes" id="UP001139011"/>
    </source>
</evidence>
<organism evidence="1 2">
    <name type="scientific">Fictibacillus marinisediminis</name>
    <dbReference type="NCBI Taxonomy" id="2878389"/>
    <lineage>
        <taxon>Bacteria</taxon>
        <taxon>Bacillati</taxon>
        <taxon>Bacillota</taxon>
        <taxon>Bacilli</taxon>
        <taxon>Bacillales</taxon>
        <taxon>Fictibacillaceae</taxon>
        <taxon>Fictibacillus</taxon>
    </lineage>
</organism>
<dbReference type="Pfam" id="PF04445">
    <property type="entry name" value="SAM_MT"/>
    <property type="match status" value="1"/>
</dbReference>
<comment type="caution">
    <text evidence="1">The sequence shown here is derived from an EMBL/GenBank/DDBJ whole genome shotgun (WGS) entry which is preliminary data.</text>
</comment>
<dbReference type="InterPro" id="IPR029063">
    <property type="entry name" value="SAM-dependent_MTases_sf"/>
</dbReference>
<dbReference type="GO" id="GO:0008990">
    <property type="term" value="F:rRNA (guanine-N2-)-methyltransferase activity"/>
    <property type="evidence" value="ECO:0007669"/>
    <property type="project" value="InterPro"/>
</dbReference>
<dbReference type="InterPro" id="IPR007536">
    <property type="entry name" value="16SrRNA_methylTrfase_J"/>
</dbReference>
<dbReference type="SUPFAM" id="SSF53335">
    <property type="entry name" value="S-adenosyl-L-methionine-dependent methyltransferases"/>
    <property type="match status" value="1"/>
</dbReference>
<accession>A0A9X2BD29</accession>
<name>A0A9X2BD29_9BACL</name>
<evidence type="ECO:0000313" key="1">
    <source>
        <dbReference type="EMBL" id="MCK6257186.1"/>
    </source>
</evidence>
<keyword evidence="2" id="KW-1185">Reference proteome</keyword>